<dbReference type="PANTHER" id="PTHR30160">
    <property type="entry name" value="TETRAACYLDISACCHARIDE 4'-KINASE-RELATED"/>
    <property type="match status" value="1"/>
</dbReference>
<dbReference type="InterPro" id="IPR051199">
    <property type="entry name" value="LPS_LOS_Heptosyltrfase"/>
</dbReference>
<dbReference type="Pfam" id="PF01075">
    <property type="entry name" value="Glyco_transf_9"/>
    <property type="match status" value="1"/>
</dbReference>
<dbReference type="GO" id="GO:0008713">
    <property type="term" value="F:ADP-heptose-lipopolysaccharide heptosyltransferase activity"/>
    <property type="evidence" value="ECO:0007669"/>
    <property type="project" value="TreeGrafter"/>
</dbReference>
<keyword evidence="1" id="KW-0328">Glycosyltransferase</keyword>
<proteinExistence type="predicted"/>
<organism evidence="3 4">
    <name type="scientific">Candidatus Photodesmus katoptron Akat1</name>
    <dbReference type="NCBI Taxonomy" id="1236703"/>
    <lineage>
        <taxon>Bacteria</taxon>
        <taxon>Pseudomonadati</taxon>
        <taxon>Pseudomonadota</taxon>
        <taxon>Gammaproteobacteria</taxon>
        <taxon>Vibrionales</taxon>
        <taxon>Vibrionaceae</taxon>
        <taxon>Candidatus Photodesmus</taxon>
    </lineage>
</organism>
<comment type="caution">
    <text evidence="3">The sequence shown here is derived from an EMBL/GenBank/DDBJ whole genome shotgun (WGS) entry which is preliminary data.</text>
</comment>
<keyword evidence="4" id="KW-1185">Reference proteome</keyword>
<dbReference type="AlphaFoldDB" id="S3DK19"/>
<gene>
    <name evidence="3" type="ORF">O1U_0798</name>
</gene>
<dbReference type="EMBL" id="AMSD01000002">
    <property type="protein sequence ID" value="EPE37494.1"/>
    <property type="molecule type" value="Genomic_DNA"/>
</dbReference>
<evidence type="ECO:0000313" key="4">
    <source>
        <dbReference type="Proteomes" id="UP000053688"/>
    </source>
</evidence>
<name>S3DK19_9GAMM</name>
<dbReference type="Proteomes" id="UP000053688">
    <property type="component" value="Unassembled WGS sequence"/>
</dbReference>
<evidence type="ECO:0000313" key="3">
    <source>
        <dbReference type="EMBL" id="EPE37494.1"/>
    </source>
</evidence>
<dbReference type="GO" id="GO:0005829">
    <property type="term" value="C:cytosol"/>
    <property type="evidence" value="ECO:0007669"/>
    <property type="project" value="TreeGrafter"/>
</dbReference>
<protein>
    <submittedName>
        <fullName evidence="3">ADP-heptose:LPS heptosyltransferase</fullName>
    </submittedName>
</protein>
<reference evidence="3 4" key="1">
    <citation type="journal article" date="2014" name="Environ. Microbiol.">
        <title>Genomic signatures of obligate host dependence in the luminous bacterial symbiont of a vertebrate.</title>
        <authorList>
            <person name="Hendry T.A."/>
            <person name="de Wet J.R."/>
            <person name="Dunlap P.V."/>
        </authorList>
    </citation>
    <scope>NUCLEOTIDE SEQUENCE [LARGE SCALE GENOMIC DNA]</scope>
    <source>
        <strain evidence="3 4">Akat1</strain>
    </source>
</reference>
<evidence type="ECO:0000256" key="2">
    <source>
        <dbReference type="ARBA" id="ARBA00022679"/>
    </source>
</evidence>
<dbReference type="InterPro" id="IPR002201">
    <property type="entry name" value="Glyco_trans_9"/>
</dbReference>
<dbReference type="PATRIC" id="fig|1236703.3.peg.827"/>
<accession>S3DK19</accession>
<dbReference type="STRING" id="28176.CF66_3046"/>
<dbReference type="PANTHER" id="PTHR30160:SF21">
    <property type="entry name" value="LIPOPOLYSACCHARIDE CORE HEPTOSYLTRANSFERASE OPSX"/>
    <property type="match status" value="1"/>
</dbReference>
<dbReference type="SUPFAM" id="SSF53756">
    <property type="entry name" value="UDP-Glycosyltransferase/glycogen phosphorylase"/>
    <property type="match status" value="1"/>
</dbReference>
<evidence type="ECO:0000256" key="1">
    <source>
        <dbReference type="ARBA" id="ARBA00022676"/>
    </source>
</evidence>
<dbReference type="Gene3D" id="3.40.50.2000">
    <property type="entry name" value="Glycogen Phosphorylase B"/>
    <property type="match status" value="2"/>
</dbReference>
<dbReference type="CDD" id="cd03789">
    <property type="entry name" value="GT9_LPS_heptosyltransferase"/>
    <property type="match status" value="1"/>
</dbReference>
<dbReference type="eggNOG" id="COG0859">
    <property type="taxonomic scope" value="Bacteria"/>
</dbReference>
<sequence length="356" mass="40566">MSLFTKAPSSVCFLRLSSIGDVCHTVAVIQALQQYWPKTKVVWILGKIEFDLLDKLENVELIVFDKNSGLKGMWNVWRQLKGYYFDALIHMQIAIRSSILTIGIKAKYKIGFNFKRAKECQWLFTNKKNPDTKSKHVLDSFFSFIEYLGVPPSKPSWKLPINCMHHHYADNIIKNLPTIIICPSSSKEERNWLPNRYAKFADYVIKKGYQVVICGSNKRKERDLADEICLIMKYTALNLVGKTSLKQLTALLAKSELLLAPDSGPLHIATTQGTPVIGLYGHSNPERTGPYNSIKNVISVYKYFIEKQRGVLVDDLPWSTRVKGSSIMQSITLESVVLVFDAITRDKKLCLRSNLR</sequence>
<dbReference type="GO" id="GO:0009244">
    <property type="term" value="P:lipopolysaccharide core region biosynthetic process"/>
    <property type="evidence" value="ECO:0007669"/>
    <property type="project" value="TreeGrafter"/>
</dbReference>
<dbReference type="RefSeq" id="WP_016504126.1">
    <property type="nucleotide sequence ID" value="NZ_AMSD01000002.1"/>
</dbReference>
<keyword evidence="2 3" id="KW-0808">Transferase</keyword>